<evidence type="ECO:0000313" key="2">
    <source>
        <dbReference type="Proteomes" id="UP000825935"/>
    </source>
</evidence>
<dbReference type="AlphaFoldDB" id="A0A8T2R6X1"/>
<evidence type="ECO:0000313" key="1">
    <source>
        <dbReference type="EMBL" id="KAH7291760.1"/>
    </source>
</evidence>
<comment type="caution">
    <text evidence="1">The sequence shown here is derived from an EMBL/GenBank/DDBJ whole genome shotgun (WGS) entry which is preliminary data.</text>
</comment>
<organism evidence="1 2">
    <name type="scientific">Ceratopteris richardii</name>
    <name type="common">Triangle waterfern</name>
    <dbReference type="NCBI Taxonomy" id="49495"/>
    <lineage>
        <taxon>Eukaryota</taxon>
        <taxon>Viridiplantae</taxon>
        <taxon>Streptophyta</taxon>
        <taxon>Embryophyta</taxon>
        <taxon>Tracheophyta</taxon>
        <taxon>Polypodiopsida</taxon>
        <taxon>Polypodiidae</taxon>
        <taxon>Polypodiales</taxon>
        <taxon>Pteridineae</taxon>
        <taxon>Pteridaceae</taxon>
        <taxon>Parkerioideae</taxon>
        <taxon>Ceratopteris</taxon>
    </lineage>
</organism>
<dbReference type="Proteomes" id="UP000825935">
    <property type="component" value="Chromosome 29"/>
</dbReference>
<gene>
    <name evidence="1" type="ORF">KP509_29G034000</name>
</gene>
<protein>
    <submittedName>
        <fullName evidence="1">Uncharacterized protein</fullName>
    </submittedName>
</protein>
<dbReference type="EMBL" id="CM035434">
    <property type="protein sequence ID" value="KAH7291760.1"/>
    <property type="molecule type" value="Genomic_DNA"/>
</dbReference>
<reference evidence="1" key="1">
    <citation type="submission" date="2021-08" db="EMBL/GenBank/DDBJ databases">
        <title>WGS assembly of Ceratopteris richardii.</title>
        <authorList>
            <person name="Marchant D.B."/>
            <person name="Chen G."/>
            <person name="Jenkins J."/>
            <person name="Shu S."/>
            <person name="Leebens-Mack J."/>
            <person name="Grimwood J."/>
            <person name="Schmutz J."/>
            <person name="Soltis P."/>
            <person name="Soltis D."/>
            <person name="Chen Z.-H."/>
        </authorList>
    </citation>
    <scope>NUCLEOTIDE SEQUENCE</scope>
    <source>
        <strain evidence="1">Whitten #5841</strain>
        <tissue evidence="1">Leaf</tissue>
    </source>
</reference>
<proteinExistence type="predicted"/>
<name>A0A8T2R6X1_CERRI</name>
<sequence>MQKCVTIQQVMPILGIPDALVSIASFNSKVVSLWVSVYPHPSQPPRIYTGKRH</sequence>
<keyword evidence="2" id="KW-1185">Reference proteome</keyword>
<accession>A0A8T2R6X1</accession>
<dbReference type="OrthoDB" id="1812475at2759"/>